<dbReference type="Pfam" id="PF13440">
    <property type="entry name" value="Polysacc_synt_3"/>
    <property type="match status" value="1"/>
</dbReference>
<feature type="transmembrane region" description="Helical" evidence="7">
    <location>
        <begin position="80"/>
        <end position="103"/>
    </location>
</feature>
<evidence type="ECO:0000313" key="8">
    <source>
        <dbReference type="EMBL" id="GGA94485.1"/>
    </source>
</evidence>
<proteinExistence type="inferred from homology"/>
<keyword evidence="4 7" id="KW-0812">Transmembrane</keyword>
<evidence type="ECO:0000256" key="1">
    <source>
        <dbReference type="ARBA" id="ARBA00004651"/>
    </source>
</evidence>
<comment type="similarity">
    <text evidence="2">Belongs to the polysaccharide synthase family.</text>
</comment>
<comment type="subcellular location">
    <subcellularLocation>
        <location evidence="1">Cell membrane</location>
        <topology evidence="1">Multi-pass membrane protein</topology>
    </subcellularLocation>
</comment>
<dbReference type="Proteomes" id="UP000620596">
    <property type="component" value="Unassembled WGS sequence"/>
</dbReference>
<keyword evidence="6 7" id="KW-0472">Membrane</keyword>
<evidence type="ECO:0000256" key="6">
    <source>
        <dbReference type="ARBA" id="ARBA00023136"/>
    </source>
</evidence>
<keyword evidence="3" id="KW-1003">Cell membrane</keyword>
<feature type="transmembrane region" description="Helical" evidence="7">
    <location>
        <begin position="6"/>
        <end position="26"/>
    </location>
</feature>
<evidence type="ECO:0000256" key="4">
    <source>
        <dbReference type="ARBA" id="ARBA00022692"/>
    </source>
</evidence>
<dbReference type="PANTHER" id="PTHR30250">
    <property type="entry name" value="PST FAMILY PREDICTED COLANIC ACID TRANSPORTER"/>
    <property type="match status" value="1"/>
</dbReference>
<organism evidence="8 9">
    <name type="scientific">Polaromonas eurypsychrophila</name>
    <dbReference type="NCBI Taxonomy" id="1614635"/>
    <lineage>
        <taxon>Bacteria</taxon>
        <taxon>Pseudomonadati</taxon>
        <taxon>Pseudomonadota</taxon>
        <taxon>Betaproteobacteria</taxon>
        <taxon>Burkholderiales</taxon>
        <taxon>Comamonadaceae</taxon>
        <taxon>Polaromonas</taxon>
    </lineage>
</organism>
<reference evidence="8" key="1">
    <citation type="journal article" date="2014" name="Int. J. Syst. Evol. Microbiol.">
        <title>Complete genome sequence of Corynebacterium casei LMG S-19264T (=DSM 44701T), isolated from a smear-ripened cheese.</title>
        <authorList>
            <consortium name="US DOE Joint Genome Institute (JGI-PGF)"/>
            <person name="Walter F."/>
            <person name="Albersmeier A."/>
            <person name="Kalinowski J."/>
            <person name="Ruckert C."/>
        </authorList>
    </citation>
    <scope>NUCLEOTIDE SEQUENCE</scope>
    <source>
        <strain evidence="8">CGMCC 1.15322</strain>
    </source>
</reference>
<feature type="transmembrane region" description="Helical" evidence="7">
    <location>
        <begin position="124"/>
        <end position="148"/>
    </location>
</feature>
<feature type="transmembrane region" description="Helical" evidence="7">
    <location>
        <begin position="218"/>
        <end position="237"/>
    </location>
</feature>
<evidence type="ECO:0000313" key="9">
    <source>
        <dbReference type="Proteomes" id="UP000620596"/>
    </source>
</evidence>
<reference evidence="8" key="2">
    <citation type="submission" date="2020-09" db="EMBL/GenBank/DDBJ databases">
        <authorList>
            <person name="Sun Q."/>
            <person name="Zhou Y."/>
        </authorList>
    </citation>
    <scope>NUCLEOTIDE SEQUENCE</scope>
    <source>
        <strain evidence="8">CGMCC 1.15322</strain>
    </source>
</reference>
<dbReference type="AlphaFoldDB" id="A0A916SDZ8"/>
<protein>
    <submittedName>
        <fullName evidence="8">Uncharacterized protein</fullName>
    </submittedName>
</protein>
<evidence type="ECO:0000256" key="2">
    <source>
        <dbReference type="ARBA" id="ARBA00007430"/>
    </source>
</evidence>
<dbReference type="GO" id="GO:0005886">
    <property type="term" value="C:plasma membrane"/>
    <property type="evidence" value="ECO:0007669"/>
    <property type="project" value="UniProtKB-SubCell"/>
</dbReference>
<sequence>MTLGHVLGTAAGIGFAVYFMPLNPLLLGGRAEFWTKLKAFWRNQRRFPMLALPADALNAASGQLPLLLIASRFGAEASGLFALTLRVLGAPIGLLGAAVLDVFKRSAASSYREKGHCRDEYARTFWLLAAGGCVLALGVIVVAERLFVVAFGEPWRQAGIIAIWLMPMFAFRFVASPLSYVFYIAGKQQIDLVWQCALFAMTLASFMLTSSFETSIKFYSAGYSLLYVIYAILSYHYSKGKQS</sequence>
<dbReference type="InterPro" id="IPR050833">
    <property type="entry name" value="Poly_Biosynth_Transport"/>
</dbReference>
<dbReference type="PANTHER" id="PTHR30250:SF10">
    <property type="entry name" value="LIPOPOLYSACCHARIDE BIOSYNTHESIS PROTEIN WZXC"/>
    <property type="match status" value="1"/>
</dbReference>
<gene>
    <name evidence="8" type="ORF">GCM10011496_14460</name>
</gene>
<feature type="transmembrane region" description="Helical" evidence="7">
    <location>
        <begin position="192"/>
        <end position="212"/>
    </location>
</feature>
<feature type="transmembrane region" description="Helical" evidence="7">
    <location>
        <begin position="160"/>
        <end position="185"/>
    </location>
</feature>
<evidence type="ECO:0000256" key="3">
    <source>
        <dbReference type="ARBA" id="ARBA00022475"/>
    </source>
</evidence>
<keyword evidence="9" id="KW-1185">Reference proteome</keyword>
<feature type="transmembrane region" description="Helical" evidence="7">
    <location>
        <begin position="47"/>
        <end position="68"/>
    </location>
</feature>
<keyword evidence="5 7" id="KW-1133">Transmembrane helix</keyword>
<name>A0A916SDZ8_9BURK</name>
<evidence type="ECO:0000256" key="5">
    <source>
        <dbReference type="ARBA" id="ARBA00022989"/>
    </source>
</evidence>
<evidence type="ECO:0000256" key="7">
    <source>
        <dbReference type="SAM" id="Phobius"/>
    </source>
</evidence>
<dbReference type="EMBL" id="BMIG01000004">
    <property type="protein sequence ID" value="GGA94485.1"/>
    <property type="molecule type" value="Genomic_DNA"/>
</dbReference>
<accession>A0A916SDZ8</accession>
<comment type="caution">
    <text evidence="8">The sequence shown here is derived from an EMBL/GenBank/DDBJ whole genome shotgun (WGS) entry which is preliminary data.</text>
</comment>